<dbReference type="Pfam" id="PF07690">
    <property type="entry name" value="MFS_1"/>
    <property type="match status" value="1"/>
</dbReference>
<evidence type="ECO:0000256" key="25">
    <source>
        <dbReference type="ARBA" id="ARBA00046376"/>
    </source>
</evidence>
<comment type="catalytic activity">
    <reaction evidence="18">
        <text>L-arginyl-glycine(out) = L-arginyl-glycine(in)</text>
        <dbReference type="Rhea" id="RHEA:79391"/>
        <dbReference type="ChEBI" id="CHEBI:229955"/>
    </reaction>
</comment>
<evidence type="ECO:0000256" key="8">
    <source>
        <dbReference type="ARBA" id="ARBA00023228"/>
    </source>
</evidence>
<keyword evidence="6 26" id="KW-1133">Transmembrane helix</keyword>
<comment type="catalytic activity">
    <reaction evidence="21">
        <text>L-lysyl-glycine(out) = L-lysyl-glycine(in)</text>
        <dbReference type="Rhea" id="RHEA:79407"/>
        <dbReference type="ChEBI" id="CHEBI:191202"/>
    </reaction>
</comment>
<evidence type="ECO:0000259" key="27">
    <source>
        <dbReference type="PROSITE" id="PS50850"/>
    </source>
</evidence>
<comment type="catalytic activity">
    <reaction evidence="16">
        <text>L-arginyl-L-alpha-amino acid(out) = L-arginyl-L-alpha-amino acid(in)</text>
        <dbReference type="Rhea" id="RHEA:79371"/>
        <dbReference type="ChEBI" id="CHEBI:84315"/>
    </reaction>
</comment>
<evidence type="ECO:0000256" key="11">
    <source>
        <dbReference type="ARBA" id="ARBA00044881"/>
    </source>
</evidence>
<evidence type="ECO:0000256" key="7">
    <source>
        <dbReference type="ARBA" id="ARBA00023136"/>
    </source>
</evidence>
<evidence type="ECO:0000256" key="20">
    <source>
        <dbReference type="ARBA" id="ARBA00044919"/>
    </source>
</evidence>
<feature type="transmembrane region" description="Helical" evidence="26">
    <location>
        <begin position="161"/>
        <end position="180"/>
    </location>
</feature>
<feature type="transmembrane region" description="Helical" evidence="26">
    <location>
        <begin position="218"/>
        <end position="243"/>
    </location>
</feature>
<dbReference type="PROSITE" id="PS50850">
    <property type="entry name" value="MFS"/>
    <property type="match status" value="1"/>
</dbReference>
<keyword evidence="29" id="KW-1185">Reference proteome</keyword>
<keyword evidence="4" id="KW-0813">Transport</keyword>
<name>A0A7G9GBI8_9FIRM</name>
<feature type="transmembrane region" description="Helical" evidence="26">
    <location>
        <begin position="310"/>
        <end position="331"/>
    </location>
</feature>
<comment type="function">
    <text evidence="24">Lysosomal dipeptide uniporter that selectively exports lysine, arginine or histidine-containing dipeptides with a net positive charge from the lysosome lumen into the cytosol. Could play a role in a specific type of protein O-glycosylation indirectly regulating macrophages migration and tissue invasion. Also essential for liver homeostasis.</text>
</comment>
<evidence type="ECO:0000256" key="10">
    <source>
        <dbReference type="ARBA" id="ARBA00044878"/>
    </source>
</evidence>
<evidence type="ECO:0000256" key="18">
    <source>
        <dbReference type="ARBA" id="ARBA00044903"/>
    </source>
</evidence>
<feature type="transmembrane region" description="Helical" evidence="26">
    <location>
        <begin position="125"/>
        <end position="149"/>
    </location>
</feature>
<evidence type="ECO:0000313" key="28">
    <source>
        <dbReference type="EMBL" id="QNM08170.1"/>
    </source>
</evidence>
<feature type="transmembrane region" description="Helical" evidence="26">
    <location>
        <begin position="6"/>
        <end position="26"/>
    </location>
</feature>
<comment type="catalytic activity">
    <reaction evidence="12">
        <text>L-alpha-aminoacyl-L-histidine(out) = L-alpha-aminoacyl-L-histidine(in)</text>
        <dbReference type="Rhea" id="RHEA:79375"/>
        <dbReference type="ChEBI" id="CHEBI:229967"/>
    </reaction>
</comment>
<evidence type="ECO:0000256" key="2">
    <source>
        <dbReference type="ARBA" id="ARBA00004651"/>
    </source>
</evidence>
<evidence type="ECO:0000256" key="6">
    <source>
        <dbReference type="ARBA" id="ARBA00022989"/>
    </source>
</evidence>
<evidence type="ECO:0000256" key="22">
    <source>
        <dbReference type="ARBA" id="ARBA00044985"/>
    </source>
</evidence>
<comment type="catalytic activity">
    <reaction evidence="14">
        <text>L-alpha-aminoacyl-L-lysine(out) = L-alpha-aminoacyl-L-lysine(in)</text>
        <dbReference type="Rhea" id="RHEA:79383"/>
        <dbReference type="ChEBI" id="CHEBI:229966"/>
    </reaction>
</comment>
<keyword evidence="5 26" id="KW-0812">Transmembrane</keyword>
<dbReference type="GO" id="GO:0005886">
    <property type="term" value="C:plasma membrane"/>
    <property type="evidence" value="ECO:0007669"/>
    <property type="project" value="UniProtKB-SubCell"/>
</dbReference>
<comment type="subunit">
    <text evidence="25">Homodimer. Interacts with lysosomal protein GLMP (via lumenal domain); the interaction starts while both proteins are still in the endoplasmic reticulum and is required for stabilization of MFSD1 in lysosomes but has no direct effect on its targeting to lysosomes or transporter activity.</text>
</comment>
<evidence type="ECO:0000256" key="9">
    <source>
        <dbReference type="ARBA" id="ARBA00044876"/>
    </source>
</evidence>
<comment type="catalytic activity">
    <reaction evidence="19">
        <text>L-histidyl-L-alpha-amino acid(out) = L-histidyl-L-alpha-amino acid(in)</text>
        <dbReference type="Rhea" id="RHEA:79379"/>
        <dbReference type="ChEBI" id="CHEBI:229964"/>
    </reaction>
</comment>
<evidence type="ECO:0000256" key="4">
    <source>
        <dbReference type="ARBA" id="ARBA00022448"/>
    </source>
</evidence>
<feature type="transmembrane region" description="Helical" evidence="26">
    <location>
        <begin position="343"/>
        <end position="364"/>
    </location>
</feature>
<reference evidence="28 29" key="1">
    <citation type="submission" date="2020-08" db="EMBL/GenBank/DDBJ databases">
        <authorList>
            <person name="Liu C."/>
            <person name="Sun Q."/>
        </authorList>
    </citation>
    <scope>NUCLEOTIDE SEQUENCE [LARGE SCALE GENOMIC DNA]</scope>
    <source>
        <strain evidence="28 29">NSJ-29</strain>
    </source>
</reference>
<evidence type="ECO:0000256" key="3">
    <source>
        <dbReference type="ARBA" id="ARBA00008335"/>
    </source>
</evidence>
<evidence type="ECO:0000256" key="5">
    <source>
        <dbReference type="ARBA" id="ARBA00022692"/>
    </source>
</evidence>
<dbReference type="GO" id="GO:0022857">
    <property type="term" value="F:transmembrane transporter activity"/>
    <property type="evidence" value="ECO:0007669"/>
    <property type="project" value="InterPro"/>
</dbReference>
<protein>
    <recommendedName>
        <fullName evidence="22">Lysosomal dipeptide transporter MFSD1</fullName>
    </recommendedName>
    <alternativeName>
        <fullName evidence="23">Major facilitator superfamily domain-containing protein 1</fullName>
    </alternativeName>
</protein>
<dbReference type="GO" id="GO:0005765">
    <property type="term" value="C:lysosomal membrane"/>
    <property type="evidence" value="ECO:0007669"/>
    <property type="project" value="UniProtKB-SubCell"/>
</dbReference>
<evidence type="ECO:0000256" key="14">
    <source>
        <dbReference type="ARBA" id="ARBA00044893"/>
    </source>
</evidence>
<proteinExistence type="inferred from homology"/>
<evidence type="ECO:0000256" key="21">
    <source>
        <dbReference type="ARBA" id="ARBA00044924"/>
    </source>
</evidence>
<feature type="transmembrane region" description="Helical" evidence="26">
    <location>
        <begin position="284"/>
        <end position="304"/>
    </location>
</feature>
<comment type="similarity">
    <text evidence="3">Belongs to the major facilitator superfamily.</text>
</comment>
<evidence type="ECO:0000256" key="23">
    <source>
        <dbReference type="ARBA" id="ARBA00045018"/>
    </source>
</evidence>
<evidence type="ECO:0000313" key="29">
    <source>
        <dbReference type="Proteomes" id="UP000515860"/>
    </source>
</evidence>
<evidence type="ECO:0000256" key="12">
    <source>
        <dbReference type="ARBA" id="ARBA00044884"/>
    </source>
</evidence>
<feature type="transmembrane region" description="Helical" evidence="26">
    <location>
        <begin position="370"/>
        <end position="393"/>
    </location>
</feature>
<comment type="catalytic activity">
    <reaction evidence="17">
        <text>L-lysyl-L-lysine(out) = L-lysyl-L-lysine(in)</text>
        <dbReference type="Rhea" id="RHEA:79403"/>
        <dbReference type="ChEBI" id="CHEBI:229956"/>
    </reaction>
</comment>
<dbReference type="Proteomes" id="UP000515860">
    <property type="component" value="Chromosome"/>
</dbReference>
<keyword evidence="7 26" id="KW-0472">Membrane</keyword>
<evidence type="ECO:0000256" key="26">
    <source>
        <dbReference type="SAM" id="Phobius"/>
    </source>
</evidence>
<sequence>MNSKRYKYLILAALCMVGFISMFCQYQMQPMANEIKSTMSLTDSQYSALFTAPMAPAIFISLICGIIVDKFGGRWPMFLSLVLGTLGLWGRVFATSYGTLYLCIFVVGFAATFGNSSNAKMFGGWFSPAESSVCIGIYMAFGALATAAATATTPHMPSLKAAYIVSAVIITFVTVFWFLFYRDRRAVGRQEEASAGIGAEKKEGLFATIKVVLRQKDILLAGFADMLLYGGLQSLSVFLGIILMEKGMSQSQAGATSAFVAVGMFVGNLMVPWIVGKSGKMRRTLCCFGAAGGILTVLVAFIPNGMLLKVVLLCGGLLIGGCVPVLMSVPLRLKSIGVQRTGTAGGLIATFQLLGAVVIPTYVISRIAAGNYTLFVILCGCFSIAGAALIGFLSRSMEVGKV</sequence>
<feature type="transmembrane region" description="Helical" evidence="26">
    <location>
        <begin position="88"/>
        <end position="113"/>
    </location>
</feature>
<dbReference type="InterPro" id="IPR036259">
    <property type="entry name" value="MFS_trans_sf"/>
</dbReference>
<comment type="catalytic activity">
    <reaction evidence="15">
        <text>L-aspartyl-L-lysine(out) = L-aspartyl-L-lysine(in)</text>
        <dbReference type="Rhea" id="RHEA:79411"/>
        <dbReference type="ChEBI" id="CHEBI:229953"/>
    </reaction>
</comment>
<dbReference type="InterPro" id="IPR011701">
    <property type="entry name" value="MFS"/>
</dbReference>
<feature type="transmembrane region" description="Helical" evidence="26">
    <location>
        <begin position="255"/>
        <end position="275"/>
    </location>
</feature>
<feature type="domain" description="Major facilitator superfamily (MFS) profile" evidence="27">
    <location>
        <begin position="10"/>
        <end position="398"/>
    </location>
</feature>
<dbReference type="InterPro" id="IPR020846">
    <property type="entry name" value="MFS_dom"/>
</dbReference>
<dbReference type="AlphaFoldDB" id="A0A7G9GBI8"/>
<comment type="catalytic activity">
    <reaction evidence="13">
        <text>L-lysyl-L-alpha-amino acid(out) = L-lysyl-L-alpha-amino acid(in)</text>
        <dbReference type="Rhea" id="RHEA:79387"/>
        <dbReference type="ChEBI" id="CHEBI:229965"/>
    </reaction>
</comment>
<evidence type="ECO:0000256" key="13">
    <source>
        <dbReference type="ARBA" id="ARBA00044891"/>
    </source>
</evidence>
<dbReference type="SUPFAM" id="SSF103473">
    <property type="entry name" value="MFS general substrate transporter"/>
    <property type="match status" value="1"/>
</dbReference>
<evidence type="ECO:0000256" key="24">
    <source>
        <dbReference type="ARBA" id="ARBA00045709"/>
    </source>
</evidence>
<evidence type="ECO:0000256" key="15">
    <source>
        <dbReference type="ARBA" id="ARBA00044898"/>
    </source>
</evidence>
<keyword evidence="8" id="KW-0458">Lysosome</keyword>
<comment type="subcellular location">
    <subcellularLocation>
        <location evidence="2">Cell membrane</location>
        <topology evidence="2">Multi-pass membrane protein</topology>
    </subcellularLocation>
    <subcellularLocation>
        <location evidence="1">Lysosome membrane</location>
        <topology evidence="1">Multi-pass membrane protein</topology>
    </subcellularLocation>
</comment>
<feature type="transmembrane region" description="Helical" evidence="26">
    <location>
        <begin position="46"/>
        <end position="68"/>
    </location>
</feature>
<dbReference type="KEGG" id="whj:H9Q79_14955"/>
<evidence type="ECO:0000256" key="16">
    <source>
        <dbReference type="ARBA" id="ARBA00044899"/>
    </source>
</evidence>
<comment type="catalytic activity">
    <reaction evidence="11">
        <text>L-alpha-aminoacyl-L-arginine(out) = L-alpha-aminoacyl-L-arginine(in)</text>
        <dbReference type="Rhea" id="RHEA:79367"/>
        <dbReference type="ChEBI" id="CHEBI:229968"/>
    </reaction>
</comment>
<evidence type="ECO:0000256" key="1">
    <source>
        <dbReference type="ARBA" id="ARBA00004155"/>
    </source>
</evidence>
<comment type="catalytic activity">
    <reaction evidence="9">
        <text>L-lysyl-L-alanine(out) = L-lysyl-L-alanine(in)</text>
        <dbReference type="Rhea" id="RHEA:79399"/>
        <dbReference type="ChEBI" id="CHEBI:229954"/>
    </reaction>
</comment>
<comment type="catalytic activity">
    <reaction evidence="20">
        <text>L-alanyl-L-lysine(out) = L-alanyl-L-lysine(in)</text>
        <dbReference type="Rhea" id="RHEA:79415"/>
        <dbReference type="ChEBI" id="CHEBI:192470"/>
    </reaction>
</comment>
<dbReference type="Gene3D" id="1.20.1250.20">
    <property type="entry name" value="MFS general substrate transporter like domains"/>
    <property type="match status" value="2"/>
</dbReference>
<dbReference type="RefSeq" id="WP_249328649.1">
    <property type="nucleotide sequence ID" value="NZ_CP060635.1"/>
</dbReference>
<gene>
    <name evidence="28" type="ORF">H9Q79_14955</name>
</gene>
<dbReference type="PANTHER" id="PTHR23512">
    <property type="entry name" value="MAJOR FACILITATOR SUPERFAMILY DOMAIN-CONTAINING PROTEIN 1"/>
    <property type="match status" value="1"/>
</dbReference>
<evidence type="ECO:0000256" key="19">
    <source>
        <dbReference type="ARBA" id="ARBA00044912"/>
    </source>
</evidence>
<evidence type="ECO:0000256" key="17">
    <source>
        <dbReference type="ARBA" id="ARBA00044900"/>
    </source>
</evidence>
<accession>A0A7G9GBI8</accession>
<dbReference type="PANTHER" id="PTHR23512:SF3">
    <property type="entry name" value="MAJOR FACILITATOR SUPERFAMILY DOMAIN-CONTAINING PROTEIN 1"/>
    <property type="match status" value="1"/>
</dbReference>
<organism evidence="28 29">
    <name type="scientific">Wansuia hejianensis</name>
    <dbReference type="NCBI Taxonomy" id="2763667"/>
    <lineage>
        <taxon>Bacteria</taxon>
        <taxon>Bacillati</taxon>
        <taxon>Bacillota</taxon>
        <taxon>Clostridia</taxon>
        <taxon>Lachnospirales</taxon>
        <taxon>Lachnospiraceae</taxon>
        <taxon>Wansuia</taxon>
    </lineage>
</organism>
<dbReference type="CDD" id="cd06174">
    <property type="entry name" value="MFS"/>
    <property type="match status" value="1"/>
</dbReference>
<comment type="catalytic activity">
    <reaction evidence="10">
        <text>L-histidyl-glycine(out) = L-histidyl-glycine(in)</text>
        <dbReference type="Rhea" id="RHEA:79395"/>
        <dbReference type="ChEBI" id="CHEBI:229957"/>
    </reaction>
</comment>
<dbReference type="EMBL" id="CP060635">
    <property type="protein sequence ID" value="QNM08170.1"/>
    <property type="molecule type" value="Genomic_DNA"/>
</dbReference>
<dbReference type="InterPro" id="IPR052187">
    <property type="entry name" value="MFSD1"/>
</dbReference>